<reference evidence="13" key="1">
    <citation type="submission" date="2021-01" db="EMBL/GenBank/DDBJ databases">
        <title>Whole genome shotgun sequence of Virgisporangium aliadipatigenens NBRC 105644.</title>
        <authorList>
            <person name="Komaki H."/>
            <person name="Tamura T."/>
        </authorList>
    </citation>
    <scope>NUCLEOTIDE SEQUENCE</scope>
    <source>
        <strain evidence="13">NBRC 105644</strain>
    </source>
</reference>
<dbReference type="InterPro" id="IPR000422">
    <property type="entry name" value="DHBP_synthase_RibB"/>
</dbReference>
<feature type="binding site" evidence="11">
    <location>
        <position position="142"/>
    </location>
    <ligand>
        <name>Mg(2+)</name>
        <dbReference type="ChEBI" id="CHEBI:18420"/>
        <label>2</label>
    </ligand>
</feature>
<comment type="pathway">
    <text evidence="4 11 12">Cofactor biosynthesis; riboflavin biosynthesis; 2-hydroxy-3-oxobutyl phosphate from D-ribulose 5-phosphate: step 1/1.</text>
</comment>
<dbReference type="EMBL" id="BOPF01000003">
    <property type="protein sequence ID" value="GIJ44080.1"/>
    <property type="molecule type" value="Genomic_DNA"/>
</dbReference>
<evidence type="ECO:0000256" key="6">
    <source>
        <dbReference type="ARBA" id="ARBA00022619"/>
    </source>
</evidence>
<keyword evidence="9 11" id="KW-0464">Manganese</keyword>
<dbReference type="InterPro" id="IPR017945">
    <property type="entry name" value="DHBP_synth_RibB-like_a/b_dom"/>
</dbReference>
<protein>
    <recommendedName>
        <fullName evidence="11 12">3,4-dihydroxy-2-butanone 4-phosphate synthase</fullName>
        <shortName evidence="11 12">DHBP synthase</shortName>
        <ecNumber evidence="11 12">4.1.99.12</ecNumber>
    </recommendedName>
</protein>
<evidence type="ECO:0000256" key="4">
    <source>
        <dbReference type="ARBA" id="ARBA00004904"/>
    </source>
</evidence>
<comment type="subunit">
    <text evidence="11 12">Homodimer.</text>
</comment>
<dbReference type="PANTHER" id="PTHR21327:SF18">
    <property type="entry name" value="3,4-DIHYDROXY-2-BUTANONE 4-PHOSPHATE SYNTHASE"/>
    <property type="match status" value="1"/>
</dbReference>
<dbReference type="HAMAP" id="MF_00180">
    <property type="entry name" value="RibB"/>
    <property type="match status" value="1"/>
</dbReference>
<comment type="similarity">
    <text evidence="5">In the N-terminal section; belongs to the DHBP synthase family.</text>
</comment>
<dbReference type="Proteomes" id="UP000619260">
    <property type="component" value="Unassembled WGS sequence"/>
</dbReference>
<keyword evidence="8 11" id="KW-0460">Magnesium</keyword>
<dbReference type="NCBIfam" id="TIGR00506">
    <property type="entry name" value="ribB"/>
    <property type="match status" value="1"/>
</dbReference>
<comment type="similarity">
    <text evidence="11 12">Belongs to the DHBP synthase family.</text>
</comment>
<comment type="cofactor">
    <cofactor evidence="11 12">
        <name>Mg(2+)</name>
        <dbReference type="ChEBI" id="CHEBI:18420"/>
    </cofactor>
    <cofactor evidence="11 12">
        <name>Mn(2+)</name>
        <dbReference type="ChEBI" id="CHEBI:29035"/>
    </cofactor>
    <text evidence="11 12">Binds 2 divalent metal cations per subunit. Magnesium or manganese.</text>
</comment>
<dbReference type="GO" id="GO:0030145">
    <property type="term" value="F:manganese ion binding"/>
    <property type="evidence" value="ECO:0007669"/>
    <property type="project" value="UniProtKB-UniRule"/>
</dbReference>
<name>A0A8J4DMS6_9ACTN</name>
<gene>
    <name evidence="11" type="primary">ribB</name>
    <name evidence="13" type="ORF">Val02_09660</name>
</gene>
<dbReference type="PANTHER" id="PTHR21327">
    <property type="entry name" value="GTP CYCLOHYDROLASE II-RELATED"/>
    <property type="match status" value="1"/>
</dbReference>
<dbReference type="UniPathway" id="UPA00275">
    <property type="reaction ID" value="UER00399"/>
</dbReference>
<evidence type="ECO:0000256" key="3">
    <source>
        <dbReference type="ARBA" id="ARBA00002284"/>
    </source>
</evidence>
<comment type="cofactor">
    <cofactor evidence="2">
        <name>Mn(2+)</name>
        <dbReference type="ChEBI" id="CHEBI:29035"/>
    </cofactor>
</comment>
<comment type="function">
    <text evidence="3 11 12">Catalyzes the conversion of D-ribulose 5-phosphate to formate and 3,4-dihydroxy-2-butanone 4-phosphate.</text>
</comment>
<keyword evidence="10 11" id="KW-0456">Lyase</keyword>
<feature type="site" description="Essential for catalytic activity" evidence="11">
    <location>
        <position position="125"/>
    </location>
</feature>
<dbReference type="GO" id="GO:0008686">
    <property type="term" value="F:3,4-dihydroxy-2-butanone-4-phosphate synthase activity"/>
    <property type="evidence" value="ECO:0007669"/>
    <property type="project" value="UniProtKB-UniRule"/>
</dbReference>
<evidence type="ECO:0000256" key="11">
    <source>
        <dbReference type="HAMAP-Rule" id="MF_00180"/>
    </source>
</evidence>
<dbReference type="EC" id="4.1.99.12" evidence="11 12"/>
<evidence type="ECO:0000256" key="10">
    <source>
        <dbReference type="ARBA" id="ARBA00023239"/>
    </source>
</evidence>
<evidence type="ECO:0000256" key="1">
    <source>
        <dbReference type="ARBA" id="ARBA00000141"/>
    </source>
</evidence>
<evidence type="ECO:0000313" key="13">
    <source>
        <dbReference type="EMBL" id="GIJ44080.1"/>
    </source>
</evidence>
<evidence type="ECO:0000256" key="9">
    <source>
        <dbReference type="ARBA" id="ARBA00023211"/>
    </source>
</evidence>
<comment type="catalytic activity">
    <reaction evidence="1 11 12">
        <text>D-ribulose 5-phosphate = (2S)-2-hydroxy-3-oxobutyl phosphate + formate + H(+)</text>
        <dbReference type="Rhea" id="RHEA:18457"/>
        <dbReference type="ChEBI" id="CHEBI:15378"/>
        <dbReference type="ChEBI" id="CHEBI:15740"/>
        <dbReference type="ChEBI" id="CHEBI:58121"/>
        <dbReference type="ChEBI" id="CHEBI:58830"/>
        <dbReference type="EC" id="4.1.99.12"/>
    </reaction>
</comment>
<proteinExistence type="inferred from homology"/>
<organism evidence="13 14">
    <name type="scientific">Virgisporangium aliadipatigenens</name>
    <dbReference type="NCBI Taxonomy" id="741659"/>
    <lineage>
        <taxon>Bacteria</taxon>
        <taxon>Bacillati</taxon>
        <taxon>Actinomycetota</taxon>
        <taxon>Actinomycetes</taxon>
        <taxon>Micromonosporales</taxon>
        <taxon>Micromonosporaceae</taxon>
        <taxon>Virgisporangium</taxon>
    </lineage>
</organism>
<dbReference type="GO" id="GO:0005829">
    <property type="term" value="C:cytosol"/>
    <property type="evidence" value="ECO:0007669"/>
    <property type="project" value="TreeGrafter"/>
</dbReference>
<dbReference type="Pfam" id="PF00926">
    <property type="entry name" value="DHBP_synthase"/>
    <property type="match status" value="1"/>
</dbReference>
<feature type="binding site" evidence="11">
    <location>
        <position position="27"/>
    </location>
    <ligand>
        <name>Mg(2+)</name>
        <dbReference type="ChEBI" id="CHEBI:18420"/>
        <label>1</label>
    </ligand>
</feature>
<keyword evidence="14" id="KW-1185">Reference proteome</keyword>
<dbReference type="GO" id="GO:0003935">
    <property type="term" value="F:GTP cyclohydrolase II activity"/>
    <property type="evidence" value="ECO:0007669"/>
    <property type="project" value="TreeGrafter"/>
</dbReference>
<keyword evidence="7 11" id="KW-0479">Metal-binding</keyword>
<dbReference type="Gene3D" id="3.90.870.10">
    <property type="entry name" value="DHBP synthase"/>
    <property type="match status" value="1"/>
</dbReference>
<feature type="binding site" evidence="11">
    <location>
        <position position="27"/>
    </location>
    <ligand>
        <name>Mg(2+)</name>
        <dbReference type="ChEBI" id="CHEBI:18420"/>
        <label>2</label>
    </ligand>
</feature>
<comment type="caution">
    <text evidence="13">The sequence shown here is derived from an EMBL/GenBank/DDBJ whole genome shotgun (WGS) entry which is preliminary data.</text>
</comment>
<evidence type="ECO:0000256" key="8">
    <source>
        <dbReference type="ARBA" id="ARBA00022842"/>
    </source>
</evidence>
<dbReference type="SUPFAM" id="SSF55821">
    <property type="entry name" value="YrdC/RibB"/>
    <property type="match status" value="1"/>
</dbReference>
<evidence type="ECO:0000256" key="5">
    <source>
        <dbReference type="ARBA" id="ARBA00005520"/>
    </source>
</evidence>
<evidence type="ECO:0000256" key="2">
    <source>
        <dbReference type="ARBA" id="ARBA00001936"/>
    </source>
</evidence>
<feature type="binding site" evidence="11">
    <location>
        <begin position="26"/>
        <end position="27"/>
    </location>
    <ligand>
        <name>D-ribulose 5-phosphate</name>
        <dbReference type="ChEBI" id="CHEBI:58121"/>
    </ligand>
</feature>
<evidence type="ECO:0000256" key="12">
    <source>
        <dbReference type="RuleBase" id="RU003843"/>
    </source>
</evidence>
<evidence type="ECO:0000256" key="7">
    <source>
        <dbReference type="ARBA" id="ARBA00022723"/>
    </source>
</evidence>
<evidence type="ECO:0000313" key="14">
    <source>
        <dbReference type="Proteomes" id="UP000619260"/>
    </source>
</evidence>
<dbReference type="AlphaFoldDB" id="A0A8J4DMS6"/>
<feature type="binding site" evidence="11">
    <location>
        <begin position="139"/>
        <end position="143"/>
    </location>
    <ligand>
        <name>D-ribulose 5-phosphate</name>
        <dbReference type="ChEBI" id="CHEBI:58121"/>
    </ligand>
</feature>
<keyword evidence="6 11" id="KW-0686">Riboflavin biosynthesis</keyword>
<dbReference type="GO" id="GO:0000287">
    <property type="term" value="F:magnesium ion binding"/>
    <property type="evidence" value="ECO:0007669"/>
    <property type="project" value="UniProtKB-UniRule"/>
</dbReference>
<dbReference type="GO" id="GO:0009231">
    <property type="term" value="P:riboflavin biosynthetic process"/>
    <property type="evidence" value="ECO:0007669"/>
    <property type="project" value="UniProtKB-UniRule"/>
</dbReference>
<accession>A0A8J4DMS6</accession>
<sequence>MLDSIERAIQDIAAGKAVVVVDDADRENEGDLVFAADLVRPDLVAFMMTWCRGLICVPMEGPALDRLHVGDMVATNTERHTTAFTVSVDAREGITTGISAADRAHTIRLLADARTAPADLVRPGHVFPLRAKPGGVLSRPGHTEAAVDLARLAGLTPAGVICEIAGDDGEMLRLPQLTEFAHRHDLAIVSIEDLIAYRLLASQARDRPLSTVAA</sequence>
<feature type="site" description="Essential for catalytic activity" evidence="11">
    <location>
        <position position="163"/>
    </location>
</feature>
<feature type="binding site" evidence="11">
    <location>
        <position position="31"/>
    </location>
    <ligand>
        <name>D-ribulose 5-phosphate</name>
        <dbReference type="ChEBI" id="CHEBI:58121"/>
    </ligand>
</feature>
<dbReference type="FunFam" id="3.90.870.10:FF:000001">
    <property type="entry name" value="Riboflavin biosynthesis protein RibBA"/>
    <property type="match status" value="1"/>
</dbReference>